<feature type="repeat" description="WD" evidence="3">
    <location>
        <begin position="667"/>
        <end position="708"/>
    </location>
</feature>
<dbReference type="PANTHER" id="PTHR22847">
    <property type="entry name" value="WD40 REPEAT PROTEIN"/>
    <property type="match status" value="1"/>
</dbReference>
<feature type="compositionally biased region" description="Acidic residues" evidence="4">
    <location>
        <begin position="891"/>
        <end position="910"/>
    </location>
</feature>
<dbReference type="InterPro" id="IPR001680">
    <property type="entry name" value="WD40_rpt"/>
</dbReference>
<feature type="repeat" description="WD" evidence="3">
    <location>
        <begin position="485"/>
        <end position="526"/>
    </location>
</feature>
<proteinExistence type="predicted"/>
<accession>A0A9P7Y2K6</accession>
<dbReference type="GO" id="GO:1990234">
    <property type="term" value="C:transferase complex"/>
    <property type="evidence" value="ECO:0007669"/>
    <property type="project" value="UniProtKB-ARBA"/>
</dbReference>
<dbReference type="Pfam" id="PF00805">
    <property type="entry name" value="Pentapeptide"/>
    <property type="match status" value="1"/>
</dbReference>
<protein>
    <recommendedName>
        <fullName evidence="7">WD40 repeat-like protein</fullName>
    </recommendedName>
</protein>
<dbReference type="CDD" id="cd00200">
    <property type="entry name" value="WD40"/>
    <property type="match status" value="1"/>
</dbReference>
<comment type="caution">
    <text evidence="5">The sequence shown here is derived from an EMBL/GenBank/DDBJ whole genome shotgun (WGS) entry which is preliminary data.</text>
</comment>
<dbReference type="SUPFAM" id="SSF141571">
    <property type="entry name" value="Pentapeptide repeat-like"/>
    <property type="match status" value="1"/>
</dbReference>
<dbReference type="InterPro" id="IPR001646">
    <property type="entry name" value="5peptide_repeat"/>
</dbReference>
<name>A0A9P7Y2K6_9FUNG</name>
<dbReference type="InterPro" id="IPR015943">
    <property type="entry name" value="WD40/YVTN_repeat-like_dom_sf"/>
</dbReference>
<dbReference type="AlphaFoldDB" id="A0A9P7Y2K6"/>
<dbReference type="Proteomes" id="UP000707451">
    <property type="component" value="Unassembled WGS sequence"/>
</dbReference>
<dbReference type="OrthoDB" id="2396974at2759"/>
<evidence type="ECO:0008006" key="7">
    <source>
        <dbReference type="Google" id="ProtNLM"/>
    </source>
</evidence>
<dbReference type="InterPro" id="IPR020472">
    <property type="entry name" value="WD40_PAC1"/>
</dbReference>
<dbReference type="Gene3D" id="2.160.20.80">
    <property type="entry name" value="E3 ubiquitin-protein ligase SopA"/>
    <property type="match status" value="1"/>
</dbReference>
<evidence type="ECO:0000256" key="4">
    <source>
        <dbReference type="SAM" id="MobiDB-lite"/>
    </source>
</evidence>
<evidence type="ECO:0000256" key="2">
    <source>
        <dbReference type="ARBA" id="ARBA00022737"/>
    </source>
</evidence>
<evidence type="ECO:0000256" key="3">
    <source>
        <dbReference type="PROSITE-ProRule" id="PRU00221"/>
    </source>
</evidence>
<feature type="repeat" description="WD" evidence="3">
    <location>
        <begin position="401"/>
        <end position="442"/>
    </location>
</feature>
<dbReference type="PROSITE" id="PS50294">
    <property type="entry name" value="WD_REPEATS_REGION"/>
    <property type="match status" value="5"/>
</dbReference>
<dbReference type="InterPro" id="IPR036322">
    <property type="entry name" value="WD40_repeat_dom_sf"/>
</dbReference>
<evidence type="ECO:0000256" key="1">
    <source>
        <dbReference type="ARBA" id="ARBA00022574"/>
    </source>
</evidence>
<dbReference type="SUPFAM" id="SSF50978">
    <property type="entry name" value="WD40 repeat-like"/>
    <property type="match status" value="2"/>
</dbReference>
<dbReference type="InterPro" id="IPR019775">
    <property type="entry name" value="WD40_repeat_CS"/>
</dbReference>
<sequence length="942" mass="103832">MIPNIKDLVKNPFLLTLALKALPRMVASNSDLPSIRVTRVGLYDMFVEQWLETNRLRLQSNTLSKEELMAFNSLMDYGFIGCGIDYLLRLSAAIFQEQGGYPVVEYIHRHDKDSWKAVFFGTDPEAKLLREASPLMRTGNQYRFVHRSMLEYFFSRVIYNPAKVDEQDSDSSIETTSPASISSDTNGPLYQRNLLKEPSIIQFLCDRVRFDPHFEQYLRAIIDQSKTDSSATIAATNAITILVRVGALFNGADLRGIKIPGADLSYGQFDSVQFQGADLTRANLSGSWLRQADLSHAQMEGVRFGELPYLKVGYTIAACAYSPDGRMLGVALRDEGLGIGIYDTSTWERIHLITVSDNVRSVVFSPDSRRIVSGDEMGMVRFADGTIRFWDSETGERGVVLRPLLGKIYSLACSPDGRWIASGHEDGNVRLWNMVSGSPGLVLQGHAKTVTGIAFSPDGQLIATTSNDRRVMLWDASTGDIISTFDGHWHHTSDIAFSPDGLTIASGSDDGTVLLWEVNTSRSRVAIQDQIGDSCLVAYSPDGLSVLSIGLVPVLSKHRPGVIRQGNAKTGSRGSVSFEFPDPERINCVAFSADGNQVATGCGNGSVRLWDRRTGAVGPVLNGHSGAVKIVAYSTCGRWIASSDDDGIVRLWDFHGTVQQCILVGASGGYDNEINDMKFSPTGHELAVCSGDEKVRLFDPQTRELLMCKLMRWPIWSLDYSPNSQQLALGTRNSVALWDRRSNEPSLELFPDASSEGPISRSVTVAYSPCGQFLASSTEDHIVHLWHRHSIQGNIESWSCVVTLRVFSEPVVSLSWNPVVPTEFITASMDGSVRVWRVSSDDGVVVVKMLWGTNLRRLCCEGVVLKGATGLSPIYRKLLAQRSAFDRGLSLDDDGSDDGPEEDGGFEDGFYDGFEVGSKDYDEIDYWLEDDNGSDDESEDEE</sequence>
<dbReference type="EMBL" id="JAHRHY010000004">
    <property type="protein sequence ID" value="KAG9070334.1"/>
    <property type="molecule type" value="Genomic_DNA"/>
</dbReference>
<keyword evidence="6" id="KW-1185">Reference proteome</keyword>
<dbReference type="PANTHER" id="PTHR22847:SF637">
    <property type="entry name" value="WD REPEAT DOMAIN 5B"/>
    <property type="match status" value="1"/>
</dbReference>
<keyword evidence="1 3" id="KW-0853">WD repeat</keyword>
<dbReference type="SMART" id="SM00320">
    <property type="entry name" value="WD40"/>
    <property type="match status" value="10"/>
</dbReference>
<feature type="region of interest" description="Disordered" evidence="4">
    <location>
        <begin position="890"/>
        <end position="916"/>
    </location>
</feature>
<dbReference type="Pfam" id="PF00400">
    <property type="entry name" value="WD40"/>
    <property type="match status" value="9"/>
</dbReference>
<feature type="repeat" description="WD" evidence="3">
    <location>
        <begin position="443"/>
        <end position="484"/>
    </location>
</feature>
<keyword evidence="2" id="KW-0677">Repeat</keyword>
<feature type="repeat" description="WD" evidence="3">
    <location>
        <begin position="621"/>
        <end position="653"/>
    </location>
</feature>
<dbReference type="PROSITE" id="PS50082">
    <property type="entry name" value="WD_REPEATS_2"/>
    <property type="match status" value="7"/>
</dbReference>
<evidence type="ECO:0000313" key="5">
    <source>
        <dbReference type="EMBL" id="KAG9070334.1"/>
    </source>
</evidence>
<dbReference type="PRINTS" id="PR00320">
    <property type="entry name" value="GPROTEINBRPT"/>
</dbReference>
<gene>
    <name evidence="5" type="ORF">KI688_009671</name>
</gene>
<dbReference type="Gene3D" id="2.130.10.10">
    <property type="entry name" value="YVTN repeat-like/Quinoprotein amine dehydrogenase"/>
    <property type="match status" value="4"/>
</dbReference>
<reference evidence="5" key="1">
    <citation type="submission" date="2021-06" db="EMBL/GenBank/DDBJ databases">
        <title>Genome Sequence of Mortierella hyaline Strain SCG-10, a Cold-Adapted, Nitrate-Reducing Fungus Isolated from Soil in Minnesota, USA.</title>
        <authorList>
            <person name="Aldossari N."/>
        </authorList>
    </citation>
    <scope>NUCLEOTIDE SEQUENCE</scope>
    <source>
        <strain evidence="5">SCG-10</strain>
    </source>
</reference>
<evidence type="ECO:0000313" key="6">
    <source>
        <dbReference type="Proteomes" id="UP000707451"/>
    </source>
</evidence>
<feature type="repeat" description="WD" evidence="3">
    <location>
        <begin position="586"/>
        <end position="615"/>
    </location>
</feature>
<organism evidence="5 6">
    <name type="scientific">Linnemannia hyalina</name>
    <dbReference type="NCBI Taxonomy" id="64524"/>
    <lineage>
        <taxon>Eukaryota</taxon>
        <taxon>Fungi</taxon>
        <taxon>Fungi incertae sedis</taxon>
        <taxon>Mucoromycota</taxon>
        <taxon>Mortierellomycotina</taxon>
        <taxon>Mortierellomycetes</taxon>
        <taxon>Mortierellales</taxon>
        <taxon>Mortierellaceae</taxon>
        <taxon>Linnemannia</taxon>
    </lineage>
</organism>
<dbReference type="PROSITE" id="PS00678">
    <property type="entry name" value="WD_REPEATS_1"/>
    <property type="match status" value="3"/>
</dbReference>
<feature type="repeat" description="WD" evidence="3">
    <location>
        <begin position="804"/>
        <end position="846"/>
    </location>
</feature>